<dbReference type="SUPFAM" id="SSF46689">
    <property type="entry name" value="Homeodomain-like"/>
    <property type="match status" value="2"/>
</dbReference>
<dbReference type="CDD" id="cd17536">
    <property type="entry name" value="REC_YesN-like"/>
    <property type="match status" value="1"/>
</dbReference>
<dbReference type="SUPFAM" id="SSF52172">
    <property type="entry name" value="CheY-like"/>
    <property type="match status" value="1"/>
</dbReference>
<evidence type="ECO:0000259" key="5">
    <source>
        <dbReference type="PROSITE" id="PS01124"/>
    </source>
</evidence>
<feature type="domain" description="HTH araC/xylS-type" evidence="5">
    <location>
        <begin position="230"/>
        <end position="328"/>
    </location>
</feature>
<keyword evidence="2" id="KW-0238">DNA-binding</keyword>
<dbReference type="InterPro" id="IPR001789">
    <property type="entry name" value="Sig_transdc_resp-reg_receiver"/>
</dbReference>
<accession>A0A368YEP0</accession>
<dbReference type="PANTHER" id="PTHR43280:SF2">
    <property type="entry name" value="HTH-TYPE TRANSCRIPTIONAL REGULATOR EXSA"/>
    <property type="match status" value="1"/>
</dbReference>
<feature type="modified residue" description="4-aspartylphosphate" evidence="4">
    <location>
        <position position="54"/>
    </location>
</feature>
<evidence type="ECO:0000256" key="3">
    <source>
        <dbReference type="ARBA" id="ARBA00023163"/>
    </source>
</evidence>
<dbReference type="Gene3D" id="3.40.50.2300">
    <property type="match status" value="1"/>
</dbReference>
<dbReference type="OrthoDB" id="159632at2"/>
<dbReference type="PROSITE" id="PS50110">
    <property type="entry name" value="RESPONSE_REGULATORY"/>
    <property type="match status" value="1"/>
</dbReference>
<sequence>MAHVLIVDDEKLIRDGIHAMINRIIPGHECILAENGQRALDIVESRKIDLIISDIKMPIMNGMEFANELVKKDFRIPLIFLTGLEEFKLVQQAMRYGVIDYLLKPLNGDELKKVINTSLDYSLKSVGYAISEITKNNMEQFEFEIQNSLESLNKQATEGLINKIFDQIENKHYLCHELQRIINSFSIKHNIYGPDYQYHHQPLNIKQTIQITSELIDTLQENNNESSLIDIAKSYIKHHLHEPPTLVEVSEAVHLNPNYFSDYFKEKTGESFSKYVARLRIEKAKSLLKDTSIKIKDVASQTGYHDIKNFRKKFKSTVGFSPNQYRKNHKLLYK</sequence>
<reference evidence="7 8" key="1">
    <citation type="submission" date="2018-07" db="EMBL/GenBank/DDBJ databases">
        <title>Genomic Encyclopedia of Type Strains, Phase IV (KMG-IV): sequencing the most valuable type-strain genomes for metagenomic binning, comparative biology and taxonomic classification.</title>
        <authorList>
            <person name="Goeker M."/>
        </authorList>
    </citation>
    <scope>NUCLEOTIDE SEQUENCE [LARGE SCALE GENOMIC DNA]</scope>
    <source>
        <strain evidence="7 8">DSM 27696</strain>
    </source>
</reference>
<proteinExistence type="predicted"/>
<gene>
    <name evidence="7" type="ORF">DFR57_101218</name>
</gene>
<dbReference type="Gene3D" id="1.10.10.60">
    <property type="entry name" value="Homeodomain-like"/>
    <property type="match status" value="2"/>
</dbReference>
<dbReference type="PANTHER" id="PTHR43280">
    <property type="entry name" value="ARAC-FAMILY TRANSCRIPTIONAL REGULATOR"/>
    <property type="match status" value="1"/>
</dbReference>
<dbReference type="GO" id="GO:0003700">
    <property type="term" value="F:DNA-binding transcription factor activity"/>
    <property type="evidence" value="ECO:0007669"/>
    <property type="project" value="InterPro"/>
</dbReference>
<dbReference type="RefSeq" id="WP_114351283.1">
    <property type="nucleotide sequence ID" value="NZ_QPJJ01000001.1"/>
</dbReference>
<name>A0A368YEP0_9BACI</name>
<keyword evidence="3" id="KW-0804">Transcription</keyword>
<dbReference type="SMART" id="SM00448">
    <property type="entry name" value="REC"/>
    <property type="match status" value="1"/>
</dbReference>
<evidence type="ECO:0000313" key="7">
    <source>
        <dbReference type="EMBL" id="RCW77347.1"/>
    </source>
</evidence>
<keyword evidence="8" id="KW-1185">Reference proteome</keyword>
<keyword evidence="4" id="KW-0597">Phosphoprotein</keyword>
<keyword evidence="1" id="KW-0805">Transcription regulation</keyword>
<evidence type="ECO:0000259" key="6">
    <source>
        <dbReference type="PROSITE" id="PS50110"/>
    </source>
</evidence>
<dbReference type="PROSITE" id="PS01124">
    <property type="entry name" value="HTH_ARAC_FAMILY_2"/>
    <property type="match status" value="1"/>
</dbReference>
<dbReference type="Pfam" id="PF00072">
    <property type="entry name" value="Response_reg"/>
    <property type="match status" value="1"/>
</dbReference>
<dbReference type="GO" id="GO:0043565">
    <property type="term" value="F:sequence-specific DNA binding"/>
    <property type="evidence" value="ECO:0007669"/>
    <property type="project" value="InterPro"/>
</dbReference>
<evidence type="ECO:0000313" key="8">
    <source>
        <dbReference type="Proteomes" id="UP000252585"/>
    </source>
</evidence>
<dbReference type="Pfam" id="PF12833">
    <property type="entry name" value="HTH_18"/>
    <property type="match status" value="1"/>
</dbReference>
<dbReference type="InterPro" id="IPR011006">
    <property type="entry name" value="CheY-like_superfamily"/>
</dbReference>
<dbReference type="EMBL" id="QPJJ01000001">
    <property type="protein sequence ID" value="RCW77347.1"/>
    <property type="molecule type" value="Genomic_DNA"/>
</dbReference>
<dbReference type="InterPro" id="IPR018062">
    <property type="entry name" value="HTH_AraC-typ_CS"/>
</dbReference>
<comment type="caution">
    <text evidence="7">The sequence shown here is derived from an EMBL/GenBank/DDBJ whole genome shotgun (WGS) entry which is preliminary data.</text>
</comment>
<protein>
    <submittedName>
        <fullName evidence="7">Helix-turn-helix protein</fullName>
    </submittedName>
</protein>
<dbReference type="AlphaFoldDB" id="A0A368YEP0"/>
<feature type="domain" description="Response regulatory" evidence="6">
    <location>
        <begin position="3"/>
        <end position="119"/>
    </location>
</feature>
<dbReference type="InterPro" id="IPR009057">
    <property type="entry name" value="Homeodomain-like_sf"/>
</dbReference>
<dbReference type="Proteomes" id="UP000252585">
    <property type="component" value="Unassembled WGS sequence"/>
</dbReference>
<organism evidence="7 8">
    <name type="scientific">Saliterribacillus persicus</name>
    <dbReference type="NCBI Taxonomy" id="930114"/>
    <lineage>
        <taxon>Bacteria</taxon>
        <taxon>Bacillati</taxon>
        <taxon>Bacillota</taxon>
        <taxon>Bacilli</taxon>
        <taxon>Bacillales</taxon>
        <taxon>Bacillaceae</taxon>
        <taxon>Saliterribacillus</taxon>
    </lineage>
</organism>
<evidence type="ECO:0000256" key="1">
    <source>
        <dbReference type="ARBA" id="ARBA00023015"/>
    </source>
</evidence>
<dbReference type="GO" id="GO:0000160">
    <property type="term" value="P:phosphorelay signal transduction system"/>
    <property type="evidence" value="ECO:0007669"/>
    <property type="project" value="InterPro"/>
</dbReference>
<dbReference type="PROSITE" id="PS00041">
    <property type="entry name" value="HTH_ARAC_FAMILY_1"/>
    <property type="match status" value="1"/>
</dbReference>
<dbReference type="InterPro" id="IPR018060">
    <property type="entry name" value="HTH_AraC"/>
</dbReference>
<dbReference type="SMART" id="SM00342">
    <property type="entry name" value="HTH_ARAC"/>
    <property type="match status" value="1"/>
</dbReference>
<evidence type="ECO:0000256" key="2">
    <source>
        <dbReference type="ARBA" id="ARBA00023125"/>
    </source>
</evidence>
<evidence type="ECO:0000256" key="4">
    <source>
        <dbReference type="PROSITE-ProRule" id="PRU00169"/>
    </source>
</evidence>